<evidence type="ECO:0000313" key="2">
    <source>
        <dbReference type="EMBL" id="KAK2099208.1"/>
    </source>
</evidence>
<accession>A0ABQ9UQ70</accession>
<feature type="region of interest" description="Disordered" evidence="1">
    <location>
        <begin position="1"/>
        <end position="75"/>
    </location>
</feature>
<organism evidence="2 3">
    <name type="scientific">Saguinus oedipus</name>
    <name type="common">Cotton-top tamarin</name>
    <name type="synonym">Oedipomidas oedipus</name>
    <dbReference type="NCBI Taxonomy" id="9490"/>
    <lineage>
        <taxon>Eukaryota</taxon>
        <taxon>Metazoa</taxon>
        <taxon>Chordata</taxon>
        <taxon>Craniata</taxon>
        <taxon>Vertebrata</taxon>
        <taxon>Euteleostomi</taxon>
        <taxon>Mammalia</taxon>
        <taxon>Eutheria</taxon>
        <taxon>Euarchontoglires</taxon>
        <taxon>Primates</taxon>
        <taxon>Haplorrhini</taxon>
        <taxon>Platyrrhini</taxon>
        <taxon>Cebidae</taxon>
        <taxon>Callitrichinae</taxon>
        <taxon>Saguinus</taxon>
    </lineage>
</organism>
<evidence type="ECO:0000256" key="1">
    <source>
        <dbReference type="SAM" id="MobiDB-lite"/>
    </source>
</evidence>
<feature type="compositionally biased region" description="Basic residues" evidence="1">
    <location>
        <begin position="58"/>
        <end position="67"/>
    </location>
</feature>
<feature type="non-terminal residue" evidence="2">
    <location>
        <position position="75"/>
    </location>
</feature>
<feature type="compositionally biased region" description="Basic residues" evidence="1">
    <location>
        <begin position="14"/>
        <end position="29"/>
    </location>
</feature>
<reference evidence="2 3" key="1">
    <citation type="submission" date="2023-05" db="EMBL/GenBank/DDBJ databases">
        <title>B98-5 Cell Line De Novo Hybrid Assembly: An Optical Mapping Approach.</title>
        <authorList>
            <person name="Kananen K."/>
            <person name="Auerbach J.A."/>
            <person name="Kautto E."/>
            <person name="Blachly J.S."/>
        </authorList>
    </citation>
    <scope>NUCLEOTIDE SEQUENCE [LARGE SCALE GENOMIC DNA]</scope>
    <source>
        <strain evidence="2">B95-8</strain>
        <tissue evidence="2">Cell line</tissue>
    </source>
</reference>
<dbReference type="EMBL" id="JASSZA010000011">
    <property type="protein sequence ID" value="KAK2099208.1"/>
    <property type="molecule type" value="Genomic_DNA"/>
</dbReference>
<keyword evidence="3" id="KW-1185">Reference proteome</keyword>
<comment type="caution">
    <text evidence="2">The sequence shown here is derived from an EMBL/GenBank/DDBJ whole genome shotgun (WGS) entry which is preliminary data.</text>
</comment>
<sequence length="75" mass="8022">TYGHLHAPPLGPRPPRRRRPRWKAARRVRTGALAAGPVGSPGRAGGGNVGRRGAAHLPARRPRRPHFAARALAMS</sequence>
<name>A0ABQ9UQ70_SAGOE</name>
<dbReference type="Proteomes" id="UP001266305">
    <property type="component" value="Unassembled WGS sequence"/>
</dbReference>
<gene>
    <name evidence="2" type="ORF">P7K49_024659</name>
</gene>
<feature type="non-terminal residue" evidence="2">
    <location>
        <position position="1"/>
    </location>
</feature>
<proteinExistence type="predicted"/>
<evidence type="ECO:0000313" key="3">
    <source>
        <dbReference type="Proteomes" id="UP001266305"/>
    </source>
</evidence>
<protein>
    <submittedName>
        <fullName evidence="2">Uncharacterized protein</fullName>
    </submittedName>
</protein>